<dbReference type="PANTHER" id="PTHR37440">
    <property type="entry name" value="PROTEIN CBG17852-RELATED"/>
    <property type="match status" value="1"/>
</dbReference>
<comment type="caution">
    <text evidence="2">The sequence shown here is derived from an EMBL/GenBank/DDBJ whole genome shotgun (WGS) entry which is preliminary data.</text>
</comment>
<protein>
    <submittedName>
        <fullName evidence="2">Uncharacterized protein</fullName>
    </submittedName>
</protein>
<dbReference type="CTD" id="9812959"/>
<gene>
    <name evidence="2" type="ORF">GCK72_022027</name>
</gene>
<feature type="region of interest" description="Disordered" evidence="1">
    <location>
        <begin position="117"/>
        <end position="156"/>
    </location>
</feature>
<proteinExistence type="predicted"/>
<dbReference type="RefSeq" id="XP_003094369.2">
    <property type="nucleotide sequence ID" value="XM_003094321.2"/>
</dbReference>
<evidence type="ECO:0000313" key="2">
    <source>
        <dbReference type="EMBL" id="KAF1755458.1"/>
    </source>
</evidence>
<name>A0A6A5GJN8_CAERE</name>
<dbReference type="GeneID" id="9812959"/>
<reference evidence="2 3" key="1">
    <citation type="submission" date="2019-12" db="EMBL/GenBank/DDBJ databases">
        <title>Chromosome-level assembly of the Caenorhabditis remanei genome.</title>
        <authorList>
            <person name="Teterina A.A."/>
            <person name="Willis J.H."/>
            <person name="Phillips P.C."/>
        </authorList>
    </citation>
    <scope>NUCLEOTIDE SEQUENCE [LARGE SCALE GENOMIC DNA]</scope>
    <source>
        <strain evidence="2 3">PX506</strain>
        <tissue evidence="2">Whole organism</tissue>
    </source>
</reference>
<evidence type="ECO:0000313" key="3">
    <source>
        <dbReference type="Proteomes" id="UP000483820"/>
    </source>
</evidence>
<dbReference type="Proteomes" id="UP000483820">
    <property type="component" value="Chromosome V"/>
</dbReference>
<sequence>MKIPITIAELVSSFSGLNRTPDFKPVTNCPGNSSGGINSGRTTPTQKYHGDRRHSTVITVGADKLPTLPSEPTLFRKASRSSNGSEVKYRKNRRQSAPCISTIAGSTCLKEKLNRLRSANSSGDEQDDIQEEDHEHEQEEFHVKNKRKQSVSYQVA</sequence>
<dbReference type="AlphaFoldDB" id="A0A6A5GJN8"/>
<dbReference type="EMBL" id="WUAV01000005">
    <property type="protein sequence ID" value="KAF1755458.1"/>
    <property type="molecule type" value="Genomic_DNA"/>
</dbReference>
<organism evidence="2 3">
    <name type="scientific">Caenorhabditis remanei</name>
    <name type="common">Caenorhabditis vulgaris</name>
    <dbReference type="NCBI Taxonomy" id="31234"/>
    <lineage>
        <taxon>Eukaryota</taxon>
        <taxon>Metazoa</taxon>
        <taxon>Ecdysozoa</taxon>
        <taxon>Nematoda</taxon>
        <taxon>Chromadorea</taxon>
        <taxon>Rhabditida</taxon>
        <taxon>Rhabditina</taxon>
        <taxon>Rhabditomorpha</taxon>
        <taxon>Rhabditoidea</taxon>
        <taxon>Rhabditidae</taxon>
        <taxon>Peloderinae</taxon>
        <taxon>Caenorhabditis</taxon>
    </lineage>
</organism>
<dbReference type="KEGG" id="crq:GCK72_022027"/>
<feature type="compositionally biased region" description="Basic and acidic residues" evidence="1">
    <location>
        <begin position="133"/>
        <end position="143"/>
    </location>
</feature>
<evidence type="ECO:0000256" key="1">
    <source>
        <dbReference type="SAM" id="MobiDB-lite"/>
    </source>
</evidence>
<dbReference type="PANTHER" id="PTHR37440:SF3">
    <property type="entry name" value="ASHWIN"/>
    <property type="match status" value="1"/>
</dbReference>
<feature type="region of interest" description="Disordered" evidence="1">
    <location>
        <begin position="22"/>
        <end position="96"/>
    </location>
</feature>
<accession>A0A6A5GJN8</accession>